<sequence length="115" mass="12789">MGRCAVNHPYESMIIILVNRPCELSLSLATPISRNDQRPYNFLSVSIPCAMSLTGGVTNQILRDFDSKVKTSPEVLKFIVAKVFIAVDGASFTVVKVFDEEECFNFMVVVGNQRL</sequence>
<organism evidence="1 2">
    <name type="scientific">Arctium lappa</name>
    <name type="common">Greater burdock</name>
    <name type="synonym">Lappa major</name>
    <dbReference type="NCBI Taxonomy" id="4217"/>
    <lineage>
        <taxon>Eukaryota</taxon>
        <taxon>Viridiplantae</taxon>
        <taxon>Streptophyta</taxon>
        <taxon>Embryophyta</taxon>
        <taxon>Tracheophyta</taxon>
        <taxon>Spermatophyta</taxon>
        <taxon>Magnoliopsida</taxon>
        <taxon>eudicotyledons</taxon>
        <taxon>Gunneridae</taxon>
        <taxon>Pentapetalae</taxon>
        <taxon>asterids</taxon>
        <taxon>campanulids</taxon>
        <taxon>Asterales</taxon>
        <taxon>Asteraceae</taxon>
        <taxon>Carduoideae</taxon>
        <taxon>Cardueae</taxon>
        <taxon>Arctiinae</taxon>
        <taxon>Arctium</taxon>
    </lineage>
</organism>
<evidence type="ECO:0000313" key="1">
    <source>
        <dbReference type="EMBL" id="KAI3714826.1"/>
    </source>
</evidence>
<evidence type="ECO:0000313" key="2">
    <source>
        <dbReference type="Proteomes" id="UP001055879"/>
    </source>
</evidence>
<reference evidence="2" key="1">
    <citation type="journal article" date="2022" name="Mol. Ecol. Resour.">
        <title>The genomes of chicory, endive, great burdock and yacon provide insights into Asteraceae palaeo-polyploidization history and plant inulin production.</title>
        <authorList>
            <person name="Fan W."/>
            <person name="Wang S."/>
            <person name="Wang H."/>
            <person name="Wang A."/>
            <person name="Jiang F."/>
            <person name="Liu H."/>
            <person name="Zhao H."/>
            <person name="Xu D."/>
            <person name="Zhang Y."/>
        </authorList>
    </citation>
    <scope>NUCLEOTIDE SEQUENCE [LARGE SCALE GENOMIC DNA]</scope>
    <source>
        <strain evidence="2">cv. Niubang</strain>
    </source>
</reference>
<gene>
    <name evidence="1" type="ORF">L6452_21786</name>
</gene>
<accession>A0ACB9AYN2</accession>
<name>A0ACB9AYN2_ARCLA</name>
<comment type="caution">
    <text evidence="1">The sequence shown here is derived from an EMBL/GenBank/DDBJ whole genome shotgun (WGS) entry which is preliminary data.</text>
</comment>
<keyword evidence="2" id="KW-1185">Reference proteome</keyword>
<protein>
    <submittedName>
        <fullName evidence="1">Uncharacterized protein</fullName>
    </submittedName>
</protein>
<dbReference type="Proteomes" id="UP001055879">
    <property type="component" value="Linkage Group LG07"/>
</dbReference>
<reference evidence="1 2" key="2">
    <citation type="journal article" date="2022" name="Mol. Ecol. Resour.">
        <title>The genomes of chicory, endive, great burdock and yacon provide insights into Asteraceae paleo-polyploidization history and plant inulin production.</title>
        <authorList>
            <person name="Fan W."/>
            <person name="Wang S."/>
            <person name="Wang H."/>
            <person name="Wang A."/>
            <person name="Jiang F."/>
            <person name="Liu H."/>
            <person name="Zhao H."/>
            <person name="Xu D."/>
            <person name="Zhang Y."/>
        </authorList>
    </citation>
    <scope>NUCLEOTIDE SEQUENCE [LARGE SCALE GENOMIC DNA]</scope>
    <source>
        <strain evidence="2">cv. Niubang</strain>
    </source>
</reference>
<dbReference type="EMBL" id="CM042053">
    <property type="protein sequence ID" value="KAI3714826.1"/>
    <property type="molecule type" value="Genomic_DNA"/>
</dbReference>
<proteinExistence type="predicted"/>